<dbReference type="eggNOG" id="arCOG01755">
    <property type="taxonomic scope" value="Archaea"/>
</dbReference>
<dbReference type="InterPro" id="IPR036291">
    <property type="entry name" value="NAD(P)-bd_dom_sf"/>
</dbReference>
<evidence type="ECO:0000259" key="4">
    <source>
        <dbReference type="Pfam" id="PF00389"/>
    </source>
</evidence>
<dbReference type="GO" id="GO:0016618">
    <property type="term" value="F:hydroxypyruvate reductase [NAD(P)H] activity"/>
    <property type="evidence" value="ECO:0007669"/>
    <property type="project" value="TreeGrafter"/>
</dbReference>
<proteinExistence type="inferred from homology"/>
<keyword evidence="7" id="KW-1185">Reference proteome</keyword>
<evidence type="ECO:0000256" key="2">
    <source>
        <dbReference type="ARBA" id="ARBA00023027"/>
    </source>
</evidence>
<dbReference type="GeneID" id="10493156"/>
<dbReference type="GO" id="GO:0005829">
    <property type="term" value="C:cytosol"/>
    <property type="evidence" value="ECO:0007669"/>
    <property type="project" value="TreeGrafter"/>
</dbReference>
<dbReference type="RefSeq" id="WP_013737568.1">
    <property type="nucleotide sequence ID" value="NC_015435.1"/>
</dbReference>
<dbReference type="InterPro" id="IPR006139">
    <property type="entry name" value="D-isomer_2_OHA_DH_cat_dom"/>
</dbReference>
<dbReference type="PANTHER" id="PTHR10996:SF178">
    <property type="entry name" value="2-HYDROXYACID DEHYDROGENASE YGL185C-RELATED"/>
    <property type="match status" value="1"/>
</dbReference>
<evidence type="ECO:0000313" key="6">
    <source>
        <dbReference type="EMBL" id="AEB95070.1"/>
    </source>
</evidence>
<keyword evidence="2" id="KW-0520">NAD</keyword>
<evidence type="ECO:0000256" key="3">
    <source>
        <dbReference type="RuleBase" id="RU003719"/>
    </source>
</evidence>
<organism evidence="6 7">
    <name type="scientific">Metallosphaera cuprina (strain Ar-4)</name>
    <dbReference type="NCBI Taxonomy" id="1006006"/>
    <lineage>
        <taxon>Archaea</taxon>
        <taxon>Thermoproteota</taxon>
        <taxon>Thermoprotei</taxon>
        <taxon>Sulfolobales</taxon>
        <taxon>Sulfolobaceae</taxon>
        <taxon>Metallosphaera</taxon>
    </lineage>
</organism>
<dbReference type="Pfam" id="PF02826">
    <property type="entry name" value="2-Hacid_dh_C"/>
    <property type="match status" value="1"/>
</dbReference>
<dbReference type="CDD" id="cd12165">
    <property type="entry name" value="2-Hacid_dh_6"/>
    <property type="match status" value="1"/>
</dbReference>
<gene>
    <name evidence="6" type="ordered locus">Mcup_0965</name>
</gene>
<dbReference type="PATRIC" id="fig|1006006.8.peg.958"/>
<keyword evidence="1 3" id="KW-0560">Oxidoreductase</keyword>
<dbReference type="Gene3D" id="3.40.50.720">
    <property type="entry name" value="NAD(P)-binding Rossmann-like Domain"/>
    <property type="match status" value="2"/>
</dbReference>
<name>F4G2M2_METCR</name>
<dbReference type="SUPFAM" id="SSF52283">
    <property type="entry name" value="Formate/glycerate dehydrogenase catalytic domain-like"/>
    <property type="match status" value="1"/>
</dbReference>
<evidence type="ECO:0000313" key="7">
    <source>
        <dbReference type="Proteomes" id="UP000007812"/>
    </source>
</evidence>
<dbReference type="SUPFAM" id="SSF51735">
    <property type="entry name" value="NAD(P)-binding Rossmann-fold domains"/>
    <property type="match status" value="1"/>
</dbReference>
<dbReference type="AlphaFoldDB" id="F4G2M2"/>
<accession>F4G2M2</accession>
<dbReference type="HOGENOM" id="CLU_019796_1_0_2"/>
<comment type="similarity">
    <text evidence="3">Belongs to the D-isomer specific 2-hydroxyacid dehydrogenase family.</text>
</comment>
<dbReference type="GO" id="GO:0030267">
    <property type="term" value="F:glyoxylate reductase (NADPH) activity"/>
    <property type="evidence" value="ECO:0007669"/>
    <property type="project" value="TreeGrafter"/>
</dbReference>
<feature type="domain" description="D-isomer specific 2-hydroxyacid dehydrogenase catalytic" evidence="4">
    <location>
        <begin position="21"/>
        <end position="292"/>
    </location>
</feature>
<protein>
    <submittedName>
        <fullName evidence="6">D-isomer specific 2-hydroxyacid dehydrogenase, NAD-binding protein</fullName>
    </submittedName>
</protein>
<reference evidence="6 7" key="1">
    <citation type="journal article" date="2011" name="J. Bacteriol.">
        <title>Complete genome sequence of Metallosphaera cuprina, a metal sulfide-oxidizing archaeon from a hot spring.</title>
        <authorList>
            <person name="Liu L.J."/>
            <person name="You X.Y."/>
            <person name="Zheng H."/>
            <person name="Wang S."/>
            <person name="Jiang C.Y."/>
            <person name="Liu S.J."/>
        </authorList>
    </citation>
    <scope>NUCLEOTIDE SEQUENCE [LARGE SCALE GENOMIC DNA]</scope>
    <source>
        <strain evidence="6 7">Ar-4</strain>
    </source>
</reference>
<dbReference type="InterPro" id="IPR006140">
    <property type="entry name" value="D-isomer_DH_NAD-bd"/>
</dbReference>
<evidence type="ECO:0000256" key="1">
    <source>
        <dbReference type="ARBA" id="ARBA00023002"/>
    </source>
</evidence>
<dbReference type="Proteomes" id="UP000007812">
    <property type="component" value="Chromosome"/>
</dbReference>
<dbReference type="OrthoDB" id="34275at2157"/>
<evidence type="ECO:0000259" key="5">
    <source>
        <dbReference type="Pfam" id="PF02826"/>
    </source>
</evidence>
<dbReference type="STRING" id="1006006.Mcup_0965"/>
<feature type="domain" description="D-isomer specific 2-hydroxyacid dehydrogenase NAD-binding" evidence="5">
    <location>
        <begin position="81"/>
        <end position="258"/>
    </location>
</feature>
<dbReference type="KEGG" id="mcn:Mcup_0965"/>
<dbReference type="EMBL" id="CP002656">
    <property type="protein sequence ID" value="AEB95070.1"/>
    <property type="molecule type" value="Genomic_DNA"/>
</dbReference>
<sequence>MIVSTEKLPEECYSLLQEYELREATEANLAEAEYLISWPSKLRSLVSKMPKLKVIQTLSAGVDDVPYDLLRNVVVLSNAGAYSTSVAEHAWALALALAKGVNVRKREPTYSITDQTALVLGAGGIGSEIARIAKQGFRMRVIGVSRSFRRPEFFDEMLPMDQLKEAIRRGDVVFDTLPLNKSTRGVLNYSVLSLLKERAILVNVGRAETIVEEDVMRVLKERKDVRFGTDVFWRKDGKENFESELWNMDNFMGTYHTAGASASGETLRKAMIKACNNLKNYLEKGESENVVKLSDYV</sequence>
<dbReference type="GO" id="GO:0051287">
    <property type="term" value="F:NAD binding"/>
    <property type="evidence" value="ECO:0007669"/>
    <property type="project" value="InterPro"/>
</dbReference>
<dbReference type="InterPro" id="IPR050223">
    <property type="entry name" value="D-isomer_2-hydroxyacid_DH"/>
</dbReference>
<dbReference type="Pfam" id="PF00389">
    <property type="entry name" value="2-Hacid_dh"/>
    <property type="match status" value="1"/>
</dbReference>
<dbReference type="PANTHER" id="PTHR10996">
    <property type="entry name" value="2-HYDROXYACID DEHYDROGENASE-RELATED"/>
    <property type="match status" value="1"/>
</dbReference>